<keyword evidence="6" id="KW-0862">Zinc</keyword>
<evidence type="ECO:0000259" key="11">
    <source>
        <dbReference type="Pfam" id="PF05193"/>
    </source>
</evidence>
<dbReference type="Proteomes" id="UP000266568">
    <property type="component" value="Unassembled WGS sequence"/>
</dbReference>
<keyword evidence="3 12" id="KW-0645">Protease</keyword>
<dbReference type="AlphaFoldDB" id="A0A397PJ71"/>
<dbReference type="EMBL" id="QXDC01000002">
    <property type="protein sequence ID" value="RIA45731.1"/>
    <property type="molecule type" value="Genomic_DNA"/>
</dbReference>
<evidence type="ECO:0000256" key="2">
    <source>
        <dbReference type="ARBA" id="ARBA00007261"/>
    </source>
</evidence>
<comment type="cofactor">
    <cofactor evidence="1">
        <name>Zn(2+)</name>
        <dbReference type="ChEBI" id="CHEBI:29105"/>
    </cofactor>
</comment>
<evidence type="ECO:0000259" key="10">
    <source>
        <dbReference type="Pfam" id="PF00675"/>
    </source>
</evidence>
<name>A0A397PJ71_9SPHN</name>
<dbReference type="Pfam" id="PF00675">
    <property type="entry name" value="Peptidase_M16"/>
    <property type="match status" value="1"/>
</dbReference>
<dbReference type="GO" id="GO:0004222">
    <property type="term" value="F:metalloendopeptidase activity"/>
    <property type="evidence" value="ECO:0007669"/>
    <property type="project" value="InterPro"/>
</dbReference>
<evidence type="ECO:0000256" key="6">
    <source>
        <dbReference type="ARBA" id="ARBA00022833"/>
    </source>
</evidence>
<keyword evidence="13" id="KW-1185">Reference proteome</keyword>
<evidence type="ECO:0000313" key="12">
    <source>
        <dbReference type="EMBL" id="RIA45731.1"/>
    </source>
</evidence>
<evidence type="ECO:0000256" key="3">
    <source>
        <dbReference type="ARBA" id="ARBA00022670"/>
    </source>
</evidence>
<evidence type="ECO:0000256" key="4">
    <source>
        <dbReference type="ARBA" id="ARBA00022723"/>
    </source>
</evidence>
<keyword evidence="4" id="KW-0479">Metal-binding</keyword>
<dbReference type="GO" id="GO:0046872">
    <property type="term" value="F:metal ion binding"/>
    <property type="evidence" value="ECO:0007669"/>
    <property type="project" value="UniProtKB-KW"/>
</dbReference>
<feature type="domain" description="Peptidase M16 C-terminal" evidence="11">
    <location>
        <begin position="712"/>
        <end position="888"/>
    </location>
</feature>
<dbReference type="Gene3D" id="3.30.830.10">
    <property type="entry name" value="Metalloenzyme, LuxS/M16 peptidase-like"/>
    <property type="match status" value="3"/>
</dbReference>
<protein>
    <submittedName>
        <fullName evidence="12">Zinc protease</fullName>
    </submittedName>
</protein>
<organism evidence="12 13">
    <name type="scientific">Hephaestia caeni</name>
    <dbReference type="NCBI Taxonomy" id="645617"/>
    <lineage>
        <taxon>Bacteria</taxon>
        <taxon>Pseudomonadati</taxon>
        <taxon>Pseudomonadota</taxon>
        <taxon>Alphaproteobacteria</taxon>
        <taxon>Sphingomonadales</taxon>
        <taxon>Sphingomonadaceae</taxon>
        <taxon>Hephaestia</taxon>
    </lineage>
</organism>
<dbReference type="Pfam" id="PF05193">
    <property type="entry name" value="Peptidase_M16_C"/>
    <property type="match status" value="2"/>
</dbReference>
<dbReference type="InterPro" id="IPR011249">
    <property type="entry name" value="Metalloenz_LuxS/M16"/>
</dbReference>
<evidence type="ECO:0000313" key="13">
    <source>
        <dbReference type="Proteomes" id="UP000266568"/>
    </source>
</evidence>
<dbReference type="PANTHER" id="PTHR43690">
    <property type="entry name" value="NARDILYSIN"/>
    <property type="match status" value="1"/>
</dbReference>
<dbReference type="GO" id="GO:0006508">
    <property type="term" value="P:proteolysis"/>
    <property type="evidence" value="ECO:0007669"/>
    <property type="project" value="UniProtKB-KW"/>
</dbReference>
<comment type="similarity">
    <text evidence="2 8">Belongs to the peptidase M16 family.</text>
</comment>
<dbReference type="SUPFAM" id="SSF63411">
    <property type="entry name" value="LuxS/MPP-like metallohydrolase"/>
    <property type="match status" value="3"/>
</dbReference>
<feature type="domain" description="Peptidase M16 N-terminal" evidence="10">
    <location>
        <begin position="83"/>
        <end position="200"/>
    </location>
</feature>
<keyword evidence="5" id="KW-0378">Hydrolase</keyword>
<gene>
    <name evidence="12" type="ORF">DFR49_0256</name>
</gene>
<dbReference type="InterPro" id="IPR050626">
    <property type="entry name" value="Peptidase_M16"/>
</dbReference>
<feature type="chain" id="PRO_5017438848" evidence="9">
    <location>
        <begin position="30"/>
        <end position="974"/>
    </location>
</feature>
<comment type="caution">
    <text evidence="12">The sequence shown here is derived from an EMBL/GenBank/DDBJ whole genome shotgun (WGS) entry which is preliminary data.</text>
</comment>
<feature type="domain" description="Peptidase M16 C-terminal" evidence="11">
    <location>
        <begin position="237"/>
        <end position="414"/>
    </location>
</feature>
<evidence type="ECO:0000256" key="9">
    <source>
        <dbReference type="SAM" id="SignalP"/>
    </source>
</evidence>
<sequence>MTPMVVFPRALRLSLLLSLLFAAPSTLDAQSTAPAPRDGATASSVFQQPGWLYEGSDITPDPDWYFGTLPNGLRYAVRHNSVPPGQVSIRVRIDAGSLAESETERGFAHLIEHLSFRGSKGVPDGEARRIWQRLGATFGSDTNAQTTPTQTVYQLDLPAATEASVGESLRLLAGMMAAPNLDKAALDAERPVVLAEQREQPGPQVKFSDLIRTTFFAGQPLADRSPIGNIKTLEAATPAAVQAFHDRWYRPSRTVVVLVGDIDPALGGKLIMQHFGGWKGAGPDPADPDFGTPDKTQPAGAALAEPGLPTLVALATVRPWHFNQDTVIFNQKRMIDMLAARIINRRLETRARAGGSYIQAQVDLDDVSRSVNGTFVNIMPIGDDWEAAVRDVRAVIADAMANPPDQAEIDRAVAEFDSIMKQGVQTAAAEQGTDLADMMVGALDIRETTTSAATSYAILTGAEDKKMFTPASVLASTAKIFDGIQRAVVSTRAPDANAAAKLAAVMKEDVSGLAGKRKALAATAFSQLPALGAPGKVVSRTAIAGLDMEQVTFANGTRLLLFPNDAEANRVYVNVRFGGGYNALPADRQTPAWAADLALVSSGIGKLGQDDLDALTAGRRIGMDFGIDDDAFSLAAMTSPDDLADQLKLIAGKLAAPGWDPNPVTRARAVMLAGYPSLGGSPAGVLARDLEGLLHNGDPRWTTPDPKTISALTPASFRALWEPLLRQGPIEVQVFGDIPADQAIAEVAATIGALKPRTASKAPAAPIAFPKHDMSPVVRTHSGPENQAAAVIAWPTGGGVEQIAESRRLDVLAAVFSDRLIDQLRSQAGVSYSPQVVSNWPVGLASGGRLMAVGQVPPDKTAFFFELARKIAADLAATPISEDELQRTVGPLAQYVLRASTGNQFWMQQLGGATNDPRRIAAARAIVGDLKAVTPATLQATAARYLRPDKDWTMEVVPEKVAAAMKGARTADAG</sequence>
<proteinExistence type="inferred from homology"/>
<dbReference type="InterPro" id="IPR011765">
    <property type="entry name" value="Pept_M16_N"/>
</dbReference>
<keyword evidence="9" id="KW-0732">Signal</keyword>
<dbReference type="InterPro" id="IPR001431">
    <property type="entry name" value="Pept_M16_Zn_BS"/>
</dbReference>
<evidence type="ECO:0000256" key="1">
    <source>
        <dbReference type="ARBA" id="ARBA00001947"/>
    </source>
</evidence>
<dbReference type="InterPro" id="IPR007863">
    <property type="entry name" value="Peptidase_M16_C"/>
</dbReference>
<reference evidence="12 13" key="1">
    <citation type="submission" date="2018-08" db="EMBL/GenBank/DDBJ databases">
        <title>Genomic Encyclopedia of Type Strains, Phase IV (KMG-IV): sequencing the most valuable type-strain genomes for metagenomic binning, comparative biology and taxonomic classification.</title>
        <authorList>
            <person name="Goeker M."/>
        </authorList>
    </citation>
    <scope>NUCLEOTIDE SEQUENCE [LARGE SCALE GENOMIC DNA]</scope>
    <source>
        <strain evidence="12 13">DSM 25527</strain>
    </source>
</reference>
<evidence type="ECO:0000256" key="7">
    <source>
        <dbReference type="ARBA" id="ARBA00023049"/>
    </source>
</evidence>
<evidence type="ECO:0000256" key="8">
    <source>
        <dbReference type="RuleBase" id="RU004447"/>
    </source>
</evidence>
<keyword evidence="7" id="KW-0482">Metalloprotease</keyword>
<dbReference type="PANTHER" id="PTHR43690:SF17">
    <property type="entry name" value="PROTEIN YHJJ"/>
    <property type="match status" value="1"/>
</dbReference>
<dbReference type="PROSITE" id="PS00143">
    <property type="entry name" value="INSULINASE"/>
    <property type="match status" value="1"/>
</dbReference>
<accession>A0A397PJ71</accession>
<feature type="signal peptide" evidence="9">
    <location>
        <begin position="1"/>
        <end position="29"/>
    </location>
</feature>
<evidence type="ECO:0000256" key="5">
    <source>
        <dbReference type="ARBA" id="ARBA00022801"/>
    </source>
</evidence>